<reference evidence="4" key="1">
    <citation type="submission" date="2016-07" db="EMBL/GenBank/DDBJ databases">
        <title>Frankia sp. NRRL B-16219 Genome sequencing.</title>
        <authorList>
            <person name="Ghodhbane-Gtari F."/>
            <person name="Swanson E."/>
            <person name="Gueddou A."/>
            <person name="Louati M."/>
            <person name="Nouioui I."/>
            <person name="Hezbri K."/>
            <person name="Abebe-Akele F."/>
            <person name="Simpson S."/>
            <person name="Morris K."/>
            <person name="Thomas K."/>
            <person name="Gtari M."/>
            <person name="Tisa L.S."/>
        </authorList>
    </citation>
    <scope>NUCLEOTIDE SEQUENCE [LARGE SCALE GENOMIC DNA]</scope>
    <source>
        <strain evidence="4">NRRL B-16219</strain>
    </source>
</reference>
<evidence type="ECO:0000256" key="1">
    <source>
        <dbReference type="SAM" id="Phobius"/>
    </source>
</evidence>
<dbReference type="Pfam" id="PF03703">
    <property type="entry name" value="bPH_2"/>
    <property type="match status" value="1"/>
</dbReference>
<dbReference type="PANTHER" id="PTHR34473:SF3">
    <property type="entry name" value="TRANSMEMBRANE PROTEIN-RELATED"/>
    <property type="match status" value="1"/>
</dbReference>
<accession>A0A1S1R5V7</accession>
<keyword evidence="1" id="KW-0812">Transmembrane</keyword>
<evidence type="ECO:0000259" key="2">
    <source>
        <dbReference type="Pfam" id="PF03703"/>
    </source>
</evidence>
<keyword evidence="4" id="KW-1185">Reference proteome</keyword>
<dbReference type="PANTHER" id="PTHR34473">
    <property type="entry name" value="UPF0699 TRANSMEMBRANE PROTEIN YDBS"/>
    <property type="match status" value="1"/>
</dbReference>
<gene>
    <name evidence="3" type="ORF">BBK14_13025</name>
</gene>
<proteinExistence type="predicted"/>
<protein>
    <recommendedName>
        <fullName evidence="2">YdbS-like PH domain-containing protein</fullName>
    </recommendedName>
</protein>
<dbReference type="OrthoDB" id="7364633at2"/>
<dbReference type="InterPro" id="IPR005182">
    <property type="entry name" value="YdbS-like_PH"/>
</dbReference>
<feature type="transmembrane region" description="Helical" evidence="1">
    <location>
        <begin position="38"/>
        <end position="61"/>
    </location>
</feature>
<organism evidence="3 4">
    <name type="scientific">Parafrankia soli</name>
    <dbReference type="NCBI Taxonomy" id="2599596"/>
    <lineage>
        <taxon>Bacteria</taxon>
        <taxon>Bacillati</taxon>
        <taxon>Actinomycetota</taxon>
        <taxon>Actinomycetes</taxon>
        <taxon>Frankiales</taxon>
        <taxon>Frankiaceae</taxon>
        <taxon>Parafrankia</taxon>
    </lineage>
</organism>
<feature type="domain" description="YdbS-like PH" evidence="2">
    <location>
        <begin position="85"/>
        <end position="162"/>
    </location>
</feature>
<evidence type="ECO:0000313" key="3">
    <source>
        <dbReference type="EMBL" id="OHV40124.1"/>
    </source>
</evidence>
<sequence>MHTAPADTPGPGWSSHSWRIDPGSWRGLSPQLRRLRRLLLLIGAIPVIVLVSLIGGAFLGLPGLAVGAVPTAATVWGWRSIGRAWSAWRYAEREEDLLISHGTFVRRLVVVPYGRMQLVDVTAGPLAQRFGIAQVRLHTAAATTDAVIPGLSPVEAARLRDSLTERGEAQAAVL</sequence>
<dbReference type="AlphaFoldDB" id="A0A1S1R5V7"/>
<keyword evidence="1" id="KW-1133">Transmembrane helix</keyword>
<evidence type="ECO:0000313" key="4">
    <source>
        <dbReference type="Proteomes" id="UP000179769"/>
    </source>
</evidence>
<dbReference type="RefSeq" id="WP_071060843.1">
    <property type="nucleotide sequence ID" value="NZ_MAXA01000080.1"/>
</dbReference>
<keyword evidence="1" id="KW-0472">Membrane</keyword>
<dbReference type="EMBL" id="MAXA01000080">
    <property type="protein sequence ID" value="OHV40124.1"/>
    <property type="molecule type" value="Genomic_DNA"/>
</dbReference>
<name>A0A1S1R5V7_9ACTN</name>
<comment type="caution">
    <text evidence="3">The sequence shown here is derived from an EMBL/GenBank/DDBJ whole genome shotgun (WGS) entry which is preliminary data.</text>
</comment>
<dbReference type="Proteomes" id="UP000179769">
    <property type="component" value="Unassembled WGS sequence"/>
</dbReference>